<dbReference type="EMBL" id="BAAAJK010000003">
    <property type="protein sequence ID" value="GAA1381031.1"/>
    <property type="molecule type" value="Genomic_DNA"/>
</dbReference>
<protein>
    <recommendedName>
        <fullName evidence="4">DUF4129 domain-containing protein</fullName>
    </recommendedName>
</protein>
<proteinExistence type="predicted"/>
<evidence type="ECO:0000256" key="1">
    <source>
        <dbReference type="SAM" id="MobiDB-lite"/>
    </source>
</evidence>
<sequence length="210" mass="22500">MGSVSAASIGEPADRESDSVARNSGTRAGKCRAESLQTAPTGPETGLRPAPDEQAAPVLLSVVAVTLSCMVATAEQVARIPAGNLRVPPGDLAAVWAAAERRSFEQSKRGVLDWYAAAVVATCMWLACAIYRPPWGRPHPAEAPVSRTRASAYEELIEAEYLAAERFEELHPRRAEREPGWAEGARATLRWAWRGEGTPPIDVEGWSVAG</sequence>
<dbReference type="Proteomes" id="UP001501414">
    <property type="component" value="Unassembled WGS sequence"/>
</dbReference>
<evidence type="ECO:0000313" key="2">
    <source>
        <dbReference type="EMBL" id="GAA1381031.1"/>
    </source>
</evidence>
<keyword evidence="3" id="KW-1185">Reference proteome</keyword>
<feature type="region of interest" description="Disordered" evidence="1">
    <location>
        <begin position="1"/>
        <end position="51"/>
    </location>
</feature>
<organism evidence="2 3">
    <name type="scientific">Pseudonocardia kongjuensis</name>
    <dbReference type="NCBI Taxonomy" id="102227"/>
    <lineage>
        <taxon>Bacteria</taxon>
        <taxon>Bacillati</taxon>
        <taxon>Actinomycetota</taxon>
        <taxon>Actinomycetes</taxon>
        <taxon>Pseudonocardiales</taxon>
        <taxon>Pseudonocardiaceae</taxon>
        <taxon>Pseudonocardia</taxon>
    </lineage>
</organism>
<gene>
    <name evidence="2" type="ORF">GCM10009613_06300</name>
</gene>
<reference evidence="2 3" key="1">
    <citation type="journal article" date="2019" name="Int. J. Syst. Evol. Microbiol.">
        <title>The Global Catalogue of Microorganisms (GCM) 10K type strain sequencing project: providing services to taxonomists for standard genome sequencing and annotation.</title>
        <authorList>
            <consortium name="The Broad Institute Genomics Platform"/>
            <consortium name="The Broad Institute Genome Sequencing Center for Infectious Disease"/>
            <person name="Wu L."/>
            <person name="Ma J."/>
        </authorList>
    </citation>
    <scope>NUCLEOTIDE SEQUENCE [LARGE SCALE GENOMIC DNA]</scope>
    <source>
        <strain evidence="2 3">JCM 11896</strain>
    </source>
</reference>
<evidence type="ECO:0008006" key="4">
    <source>
        <dbReference type="Google" id="ProtNLM"/>
    </source>
</evidence>
<comment type="caution">
    <text evidence="2">The sequence shown here is derived from an EMBL/GenBank/DDBJ whole genome shotgun (WGS) entry which is preliminary data.</text>
</comment>
<name>A0ABN1XGN7_9PSEU</name>
<accession>A0ABN1XGN7</accession>
<evidence type="ECO:0000313" key="3">
    <source>
        <dbReference type="Proteomes" id="UP001501414"/>
    </source>
</evidence>